<dbReference type="InterPro" id="IPR003442">
    <property type="entry name" value="T6A_TsaE"/>
</dbReference>
<keyword evidence="7" id="KW-0547">Nucleotide-binding</keyword>
<dbReference type="InterPro" id="IPR027417">
    <property type="entry name" value="P-loop_NTPase"/>
</dbReference>
<evidence type="ECO:0000313" key="12">
    <source>
        <dbReference type="EMBL" id="VFK32339.1"/>
    </source>
</evidence>
<evidence type="ECO:0000256" key="7">
    <source>
        <dbReference type="ARBA" id="ARBA00022741"/>
    </source>
</evidence>
<dbReference type="GO" id="GO:0005524">
    <property type="term" value="F:ATP binding"/>
    <property type="evidence" value="ECO:0007669"/>
    <property type="project" value="UniProtKB-KW"/>
</dbReference>
<comment type="subcellular location">
    <subcellularLocation>
        <location evidence="1">Cytoplasm</location>
    </subcellularLocation>
</comment>
<accession>A0A450WHY1</accession>
<evidence type="ECO:0000256" key="8">
    <source>
        <dbReference type="ARBA" id="ARBA00022840"/>
    </source>
</evidence>
<evidence type="ECO:0000256" key="4">
    <source>
        <dbReference type="ARBA" id="ARBA00022490"/>
    </source>
</evidence>
<dbReference type="PANTHER" id="PTHR33540:SF2">
    <property type="entry name" value="TRNA THREONYLCARBAMOYLADENOSINE BIOSYNTHESIS PROTEIN TSAE"/>
    <property type="match status" value="1"/>
</dbReference>
<dbReference type="Pfam" id="PF02367">
    <property type="entry name" value="TsaE"/>
    <property type="match status" value="1"/>
</dbReference>
<keyword evidence="5" id="KW-0819">tRNA processing</keyword>
<evidence type="ECO:0000256" key="2">
    <source>
        <dbReference type="ARBA" id="ARBA00007599"/>
    </source>
</evidence>
<proteinExistence type="inferred from homology"/>
<keyword evidence="4" id="KW-0963">Cytoplasm</keyword>
<evidence type="ECO:0000256" key="10">
    <source>
        <dbReference type="ARBA" id="ARBA00032441"/>
    </source>
</evidence>
<gene>
    <name evidence="11" type="ORF">BECKLPF1236A_GA0070988_101515</name>
    <name evidence="12" type="ORF">BECKLPF1236C_GA0070990_101644</name>
</gene>
<dbReference type="AlphaFoldDB" id="A0A450WHY1"/>
<dbReference type="PANTHER" id="PTHR33540">
    <property type="entry name" value="TRNA THREONYLCARBAMOYLADENOSINE BIOSYNTHESIS PROTEIN TSAE"/>
    <property type="match status" value="1"/>
</dbReference>
<evidence type="ECO:0000256" key="5">
    <source>
        <dbReference type="ARBA" id="ARBA00022694"/>
    </source>
</evidence>
<reference evidence="11" key="1">
    <citation type="submission" date="2019-02" db="EMBL/GenBank/DDBJ databases">
        <authorList>
            <person name="Gruber-Vodicka R. H."/>
            <person name="Seah K. B. B."/>
        </authorList>
    </citation>
    <scope>NUCLEOTIDE SEQUENCE</scope>
    <source>
        <strain evidence="11">BECK_S312</strain>
        <strain evidence="12">BECK_S426</strain>
    </source>
</reference>
<dbReference type="GO" id="GO:0002949">
    <property type="term" value="P:tRNA threonylcarbamoyladenosine modification"/>
    <property type="evidence" value="ECO:0007669"/>
    <property type="project" value="InterPro"/>
</dbReference>
<evidence type="ECO:0000256" key="1">
    <source>
        <dbReference type="ARBA" id="ARBA00004496"/>
    </source>
</evidence>
<comment type="similarity">
    <text evidence="2">Belongs to the TsaE family.</text>
</comment>
<evidence type="ECO:0000256" key="6">
    <source>
        <dbReference type="ARBA" id="ARBA00022723"/>
    </source>
</evidence>
<dbReference type="Gene3D" id="3.40.50.300">
    <property type="entry name" value="P-loop containing nucleotide triphosphate hydrolases"/>
    <property type="match status" value="1"/>
</dbReference>
<organism evidence="11">
    <name type="scientific">Candidatus Kentrum sp. LPFa</name>
    <dbReference type="NCBI Taxonomy" id="2126335"/>
    <lineage>
        <taxon>Bacteria</taxon>
        <taxon>Pseudomonadati</taxon>
        <taxon>Pseudomonadota</taxon>
        <taxon>Gammaproteobacteria</taxon>
        <taxon>Candidatus Kentrum</taxon>
    </lineage>
</organism>
<dbReference type="EMBL" id="CAADFM010000151">
    <property type="protein sequence ID" value="VFK16640.1"/>
    <property type="molecule type" value="Genomic_DNA"/>
</dbReference>
<protein>
    <recommendedName>
        <fullName evidence="3">tRNA threonylcarbamoyladenosine biosynthesis protein TsaE</fullName>
    </recommendedName>
    <alternativeName>
        <fullName evidence="10">t(6)A37 threonylcarbamoyladenosine biosynthesis protein TsaE</fullName>
    </alternativeName>
</protein>
<name>A0A450WHY1_9GAMM</name>
<evidence type="ECO:0000313" key="11">
    <source>
        <dbReference type="EMBL" id="VFK16640.1"/>
    </source>
</evidence>
<evidence type="ECO:0000256" key="9">
    <source>
        <dbReference type="ARBA" id="ARBA00022842"/>
    </source>
</evidence>
<keyword evidence="8" id="KW-0067">ATP-binding</keyword>
<evidence type="ECO:0000256" key="3">
    <source>
        <dbReference type="ARBA" id="ARBA00019010"/>
    </source>
</evidence>
<keyword evidence="6" id="KW-0479">Metal-binding</keyword>
<dbReference type="NCBIfam" id="TIGR00150">
    <property type="entry name" value="T6A_YjeE"/>
    <property type="match status" value="1"/>
</dbReference>
<dbReference type="GO" id="GO:0046872">
    <property type="term" value="F:metal ion binding"/>
    <property type="evidence" value="ECO:0007669"/>
    <property type="project" value="UniProtKB-KW"/>
</dbReference>
<dbReference type="EMBL" id="CAADFP010000164">
    <property type="protein sequence ID" value="VFK32339.1"/>
    <property type="molecule type" value="Genomic_DNA"/>
</dbReference>
<sequence>MRVAIHPTAPNLGCCFIVNKRPLLFCVFIKALIVMPKQCRACEVESPTPETTLEFGRLLGSLLRSGDVVGLIGELGAGKTWFTKGIALGLDVPRYEYINSPAYDIIHEYAGKYQVFHMDFYRMELIGAEEYLWLEEYFEREGVCIAEWAEKFLSNLSETFLTVKIDWNPKTDVRSIRFIGEGDRYATIVADMEKR</sequence>
<keyword evidence="9" id="KW-0460">Magnesium</keyword>
<dbReference type="GO" id="GO:0005737">
    <property type="term" value="C:cytoplasm"/>
    <property type="evidence" value="ECO:0007669"/>
    <property type="project" value="UniProtKB-SubCell"/>
</dbReference>
<dbReference type="SUPFAM" id="SSF52540">
    <property type="entry name" value="P-loop containing nucleoside triphosphate hydrolases"/>
    <property type="match status" value="1"/>
</dbReference>